<sequence length="252" mass="29600">MFNINKNSSVEQLQLLLKSTINKSLDYMPKSFNDEQLKAFDVFKKRIYLEEIIEKSVSFNKSLNFETENKNLYIVKNVEELVNIFKLRSEIYTRLNYNNEFPEIIEGLNFDKYDVNSAIIYNKTDKLITGTCRLIFDSEKKLPIEEKLDLDYIRDDFNAIAEVSRLTIKHQKEGLSLDFKNLTQGIYAILKQNNQDATISVISKEHFKLYSKFGGFNIEKELNSYGHLNKTFVITSWDISKISKFFQKAFLK</sequence>
<evidence type="ECO:0000259" key="1">
    <source>
        <dbReference type="Pfam" id="PF21926"/>
    </source>
</evidence>
<evidence type="ECO:0000313" key="3">
    <source>
        <dbReference type="EMBL" id="PHO18785.1"/>
    </source>
</evidence>
<dbReference type="InterPro" id="IPR054597">
    <property type="entry name" value="FeeM_cat"/>
</dbReference>
<accession>A0A2G1DJV2</accession>
<name>A0A2G1DJV2_9BACT</name>
<reference evidence="2 5" key="2">
    <citation type="submission" date="2018-08" db="EMBL/GenBank/DDBJ databases">
        <title>Complete genome of the Arcobacter molluscorum type strain LMG 25693.</title>
        <authorList>
            <person name="Miller W.G."/>
            <person name="Yee E."/>
            <person name="Bono J.L."/>
        </authorList>
    </citation>
    <scope>NUCLEOTIDE SEQUENCE [LARGE SCALE GENOMIC DNA]</scope>
    <source>
        <strain evidence="2 5">CECT 7696</strain>
    </source>
</reference>
<dbReference type="Gene3D" id="3.40.630.30">
    <property type="match status" value="1"/>
</dbReference>
<proteinExistence type="predicted"/>
<dbReference type="EMBL" id="CP032098">
    <property type="protein sequence ID" value="AXX92956.1"/>
    <property type="molecule type" value="Genomic_DNA"/>
</dbReference>
<keyword evidence="4" id="KW-1185">Reference proteome</keyword>
<dbReference type="SUPFAM" id="SSF55729">
    <property type="entry name" value="Acyl-CoA N-acyltransferases (Nat)"/>
    <property type="match status" value="1"/>
</dbReference>
<dbReference type="EMBL" id="NXFY01000004">
    <property type="protein sequence ID" value="PHO18785.1"/>
    <property type="molecule type" value="Genomic_DNA"/>
</dbReference>
<gene>
    <name evidence="2" type="ORF">AMOL_1997</name>
    <name evidence="3" type="ORF">CPU12_04290</name>
</gene>
<reference evidence="3 4" key="1">
    <citation type="submission" date="2017-09" db="EMBL/GenBank/DDBJ databases">
        <title>Arcobacter canalis sp. nov., a new species isolated from a water canal contaminated with urban sewage.</title>
        <authorList>
            <person name="Perez-Cataluna A."/>
            <person name="Salas-Masso N."/>
            <person name="Figueras M.J."/>
        </authorList>
    </citation>
    <scope>NUCLEOTIDE SEQUENCE [LARGE SCALE GENOMIC DNA]</scope>
    <source>
        <strain evidence="3 4">F98-3</strain>
    </source>
</reference>
<dbReference type="InterPro" id="IPR016181">
    <property type="entry name" value="Acyl_CoA_acyltransferase"/>
</dbReference>
<dbReference type="AlphaFoldDB" id="A0A2G1DJV2"/>
<evidence type="ECO:0000313" key="4">
    <source>
        <dbReference type="Proteomes" id="UP000221222"/>
    </source>
</evidence>
<dbReference type="KEGG" id="amol:AMOL_1997"/>
<evidence type="ECO:0000313" key="2">
    <source>
        <dbReference type="EMBL" id="AXX92956.1"/>
    </source>
</evidence>
<dbReference type="Proteomes" id="UP000262712">
    <property type="component" value="Chromosome"/>
</dbReference>
<feature type="domain" description="N-acyl amino acid synthase FeeM catalytic core" evidence="1">
    <location>
        <begin position="84"/>
        <end position="234"/>
    </location>
</feature>
<evidence type="ECO:0000313" key="5">
    <source>
        <dbReference type="Proteomes" id="UP000262712"/>
    </source>
</evidence>
<organism evidence="3 4">
    <name type="scientific">Malaciobacter molluscorum LMG 25693</name>
    <dbReference type="NCBI Taxonomy" id="870501"/>
    <lineage>
        <taxon>Bacteria</taxon>
        <taxon>Pseudomonadati</taxon>
        <taxon>Campylobacterota</taxon>
        <taxon>Epsilonproteobacteria</taxon>
        <taxon>Campylobacterales</taxon>
        <taxon>Arcobacteraceae</taxon>
        <taxon>Malaciobacter</taxon>
    </lineage>
</organism>
<dbReference type="Pfam" id="PF21926">
    <property type="entry name" value="FeeM"/>
    <property type="match status" value="1"/>
</dbReference>
<dbReference type="Proteomes" id="UP000221222">
    <property type="component" value="Unassembled WGS sequence"/>
</dbReference>
<protein>
    <recommendedName>
        <fullName evidence="1">N-acyl amino acid synthase FeeM catalytic core domain-containing protein</fullName>
    </recommendedName>
</protein>
<dbReference type="RefSeq" id="WP_099341843.1">
    <property type="nucleotide sequence ID" value="NZ_CP032098.1"/>
</dbReference>